<feature type="domain" description="Platelet-derived growth factor (PDGF) family profile" evidence="2">
    <location>
        <begin position="56"/>
        <end position="122"/>
    </location>
</feature>
<organism evidence="3 4">
    <name type="scientific">Ladona fulva</name>
    <name type="common">Scarce chaser dragonfly</name>
    <name type="synonym">Libellula fulva</name>
    <dbReference type="NCBI Taxonomy" id="123851"/>
    <lineage>
        <taxon>Eukaryota</taxon>
        <taxon>Metazoa</taxon>
        <taxon>Ecdysozoa</taxon>
        <taxon>Arthropoda</taxon>
        <taxon>Hexapoda</taxon>
        <taxon>Insecta</taxon>
        <taxon>Pterygota</taxon>
        <taxon>Palaeoptera</taxon>
        <taxon>Odonata</taxon>
        <taxon>Epiprocta</taxon>
        <taxon>Anisoptera</taxon>
        <taxon>Libelluloidea</taxon>
        <taxon>Libellulidae</taxon>
        <taxon>Ladona</taxon>
    </lineage>
</organism>
<dbReference type="GO" id="GO:0008083">
    <property type="term" value="F:growth factor activity"/>
    <property type="evidence" value="ECO:0007669"/>
    <property type="project" value="InterPro"/>
</dbReference>
<evidence type="ECO:0000313" key="3">
    <source>
        <dbReference type="EMBL" id="KAG8229451.1"/>
    </source>
</evidence>
<feature type="signal peptide" evidence="1">
    <location>
        <begin position="1"/>
        <end position="18"/>
    </location>
</feature>
<dbReference type="AlphaFoldDB" id="A0A8K0K864"/>
<dbReference type="EMBL" id="KZ308429">
    <property type="protein sequence ID" value="KAG8229451.1"/>
    <property type="molecule type" value="Genomic_DNA"/>
</dbReference>
<protein>
    <recommendedName>
        <fullName evidence="2">Platelet-derived growth factor (PDGF) family profile domain-containing protein</fullName>
    </recommendedName>
</protein>
<evidence type="ECO:0000313" key="4">
    <source>
        <dbReference type="Proteomes" id="UP000792457"/>
    </source>
</evidence>
<dbReference type="OrthoDB" id="6677701at2759"/>
<name>A0A8K0K864_LADFU</name>
<sequence length="145" mass="16171">MCLLALAVVAGIISTSKAVRMDLKFMQNYSRAERFKCKEPQPRAVRALDLLLEHRRHSEYIIPAMTVLHRCDSGSGCCLLGDHMACKPLQQQNVTLMFQLVDMKKGPRIFSVQAVNHTKCGCVEISSYSPSLGEENSTHSNDSTE</sequence>
<proteinExistence type="predicted"/>
<keyword evidence="4" id="KW-1185">Reference proteome</keyword>
<dbReference type="InterPro" id="IPR000072">
    <property type="entry name" value="PDGF/VEGF_dom"/>
</dbReference>
<dbReference type="Gene3D" id="2.10.90.10">
    <property type="entry name" value="Cystine-knot cytokines"/>
    <property type="match status" value="1"/>
</dbReference>
<comment type="caution">
    <text evidence="3">The sequence shown here is derived from an EMBL/GenBank/DDBJ whole genome shotgun (WGS) entry which is preliminary data.</text>
</comment>
<dbReference type="Pfam" id="PF00341">
    <property type="entry name" value="PDGF"/>
    <property type="match status" value="1"/>
</dbReference>
<accession>A0A8K0K864</accession>
<reference evidence="3" key="2">
    <citation type="submission" date="2017-10" db="EMBL/GenBank/DDBJ databases">
        <title>Ladona fulva Genome sequencing and assembly.</title>
        <authorList>
            <person name="Murali S."/>
            <person name="Richards S."/>
            <person name="Bandaranaike D."/>
            <person name="Bellair M."/>
            <person name="Blankenburg K."/>
            <person name="Chao H."/>
            <person name="Dinh H."/>
            <person name="Doddapaneni H."/>
            <person name="Dugan-Rocha S."/>
            <person name="Elkadiri S."/>
            <person name="Gnanaolivu R."/>
            <person name="Hernandez B."/>
            <person name="Skinner E."/>
            <person name="Javaid M."/>
            <person name="Lee S."/>
            <person name="Li M."/>
            <person name="Ming W."/>
            <person name="Munidasa M."/>
            <person name="Muniz J."/>
            <person name="Nguyen L."/>
            <person name="Hughes D."/>
            <person name="Osuji N."/>
            <person name="Pu L.-L."/>
            <person name="Puazo M."/>
            <person name="Qu C."/>
            <person name="Quiroz J."/>
            <person name="Raj R."/>
            <person name="Weissenberger G."/>
            <person name="Xin Y."/>
            <person name="Zou X."/>
            <person name="Han Y."/>
            <person name="Worley K."/>
            <person name="Muzny D."/>
            <person name="Gibbs R."/>
        </authorList>
    </citation>
    <scope>NUCLEOTIDE SEQUENCE</scope>
    <source>
        <strain evidence="3">Sampled in the wild</strain>
    </source>
</reference>
<dbReference type="GO" id="GO:0016020">
    <property type="term" value="C:membrane"/>
    <property type="evidence" value="ECO:0007669"/>
    <property type="project" value="InterPro"/>
</dbReference>
<dbReference type="SUPFAM" id="SSF57501">
    <property type="entry name" value="Cystine-knot cytokines"/>
    <property type="match status" value="1"/>
</dbReference>
<dbReference type="InterPro" id="IPR029034">
    <property type="entry name" value="Cystine-knot_cytokine"/>
</dbReference>
<evidence type="ECO:0000259" key="2">
    <source>
        <dbReference type="Pfam" id="PF00341"/>
    </source>
</evidence>
<feature type="chain" id="PRO_5035469478" description="Platelet-derived growth factor (PDGF) family profile domain-containing protein" evidence="1">
    <location>
        <begin position="19"/>
        <end position="145"/>
    </location>
</feature>
<dbReference type="Proteomes" id="UP000792457">
    <property type="component" value="Unassembled WGS sequence"/>
</dbReference>
<dbReference type="PANTHER" id="PTHR21719:SF1">
    <property type="entry name" value="FI06402P-RELATED"/>
    <property type="match status" value="1"/>
</dbReference>
<dbReference type="PANTHER" id="PTHR21719">
    <property type="entry name" value="FI06402P-RELATED"/>
    <property type="match status" value="1"/>
</dbReference>
<evidence type="ECO:0000256" key="1">
    <source>
        <dbReference type="SAM" id="SignalP"/>
    </source>
</evidence>
<gene>
    <name evidence="3" type="ORF">J437_LFUL005556</name>
</gene>
<reference evidence="3" key="1">
    <citation type="submission" date="2013-04" db="EMBL/GenBank/DDBJ databases">
        <authorList>
            <person name="Qu J."/>
            <person name="Murali S.C."/>
            <person name="Bandaranaike D."/>
            <person name="Bellair M."/>
            <person name="Blankenburg K."/>
            <person name="Chao H."/>
            <person name="Dinh H."/>
            <person name="Doddapaneni H."/>
            <person name="Downs B."/>
            <person name="Dugan-Rocha S."/>
            <person name="Elkadiri S."/>
            <person name="Gnanaolivu R.D."/>
            <person name="Hernandez B."/>
            <person name="Javaid M."/>
            <person name="Jayaseelan J.C."/>
            <person name="Lee S."/>
            <person name="Li M."/>
            <person name="Ming W."/>
            <person name="Munidasa M."/>
            <person name="Muniz J."/>
            <person name="Nguyen L."/>
            <person name="Ongeri F."/>
            <person name="Osuji N."/>
            <person name="Pu L.-L."/>
            <person name="Puazo M."/>
            <person name="Qu C."/>
            <person name="Quiroz J."/>
            <person name="Raj R."/>
            <person name="Weissenberger G."/>
            <person name="Xin Y."/>
            <person name="Zou X."/>
            <person name="Han Y."/>
            <person name="Richards S."/>
            <person name="Worley K."/>
            <person name="Muzny D."/>
            <person name="Gibbs R."/>
        </authorList>
    </citation>
    <scope>NUCLEOTIDE SEQUENCE</scope>
    <source>
        <strain evidence="3">Sampled in the wild</strain>
    </source>
</reference>
<keyword evidence="1" id="KW-0732">Signal</keyword>